<proteinExistence type="predicted"/>
<dbReference type="Proteomes" id="UP000828251">
    <property type="component" value="Unassembled WGS sequence"/>
</dbReference>
<evidence type="ECO:0000313" key="2">
    <source>
        <dbReference type="Proteomes" id="UP000828251"/>
    </source>
</evidence>
<protein>
    <submittedName>
        <fullName evidence="1">Uncharacterized protein</fullName>
    </submittedName>
</protein>
<comment type="caution">
    <text evidence="1">The sequence shown here is derived from an EMBL/GenBank/DDBJ whole genome shotgun (WGS) entry which is preliminary data.</text>
</comment>
<gene>
    <name evidence="1" type="ORF">J1N35_017748</name>
</gene>
<evidence type="ECO:0000313" key="1">
    <source>
        <dbReference type="EMBL" id="KAH1090491.1"/>
    </source>
</evidence>
<sequence length="72" mass="8209">MGHLKPPKKQPQSSYLLQQQNQRERGVFSFGFSLTHAADPPYTRQRQRSTTLTPGVVATISEAYGVTKWDCW</sequence>
<name>A0A9D4A6I1_9ROSI</name>
<dbReference type="EMBL" id="JAIQCV010000006">
    <property type="protein sequence ID" value="KAH1090491.1"/>
    <property type="molecule type" value="Genomic_DNA"/>
</dbReference>
<organism evidence="1 2">
    <name type="scientific">Gossypium stocksii</name>
    <dbReference type="NCBI Taxonomy" id="47602"/>
    <lineage>
        <taxon>Eukaryota</taxon>
        <taxon>Viridiplantae</taxon>
        <taxon>Streptophyta</taxon>
        <taxon>Embryophyta</taxon>
        <taxon>Tracheophyta</taxon>
        <taxon>Spermatophyta</taxon>
        <taxon>Magnoliopsida</taxon>
        <taxon>eudicotyledons</taxon>
        <taxon>Gunneridae</taxon>
        <taxon>Pentapetalae</taxon>
        <taxon>rosids</taxon>
        <taxon>malvids</taxon>
        <taxon>Malvales</taxon>
        <taxon>Malvaceae</taxon>
        <taxon>Malvoideae</taxon>
        <taxon>Gossypium</taxon>
    </lineage>
</organism>
<dbReference type="AlphaFoldDB" id="A0A9D4A6I1"/>
<reference evidence="1 2" key="1">
    <citation type="journal article" date="2021" name="Plant Biotechnol. J.">
        <title>Multi-omics assisted identification of the key and species-specific regulatory components of drought-tolerant mechanisms in Gossypium stocksii.</title>
        <authorList>
            <person name="Yu D."/>
            <person name="Ke L."/>
            <person name="Zhang D."/>
            <person name="Wu Y."/>
            <person name="Sun Y."/>
            <person name="Mei J."/>
            <person name="Sun J."/>
            <person name="Sun Y."/>
        </authorList>
    </citation>
    <scope>NUCLEOTIDE SEQUENCE [LARGE SCALE GENOMIC DNA]</scope>
    <source>
        <strain evidence="2">cv. E1</strain>
        <tissue evidence="1">Leaf</tissue>
    </source>
</reference>
<accession>A0A9D4A6I1</accession>
<keyword evidence="2" id="KW-1185">Reference proteome</keyword>